<feature type="domain" description="Glycosyltransferase 2-like" evidence="4">
    <location>
        <begin position="5"/>
        <end position="71"/>
    </location>
</feature>
<dbReference type="InterPro" id="IPR001173">
    <property type="entry name" value="Glyco_trans_2-like"/>
</dbReference>
<name>A0A074L0U1_9BACT</name>
<reference evidence="5 6" key="1">
    <citation type="submission" date="2014-04" db="EMBL/GenBank/DDBJ databases">
        <title>Characterization and application of a salt tolerant electro-active bacterium.</title>
        <authorList>
            <person name="Yang L."/>
            <person name="Wei S."/>
            <person name="Tay Q.X.M."/>
        </authorList>
    </citation>
    <scope>NUCLEOTIDE SEQUENCE [LARGE SCALE GENOMIC DNA]</scope>
    <source>
        <strain evidence="5 6">LY1</strain>
    </source>
</reference>
<dbReference type="PANTHER" id="PTHR43179">
    <property type="entry name" value="RHAMNOSYLTRANSFERASE WBBL"/>
    <property type="match status" value="1"/>
</dbReference>
<organism evidence="5 6">
    <name type="scientific">Anditalea andensis</name>
    <dbReference type="NCBI Taxonomy" id="1048983"/>
    <lineage>
        <taxon>Bacteria</taxon>
        <taxon>Pseudomonadati</taxon>
        <taxon>Bacteroidota</taxon>
        <taxon>Cytophagia</taxon>
        <taxon>Cytophagales</taxon>
        <taxon>Cytophagaceae</taxon>
        <taxon>Anditalea</taxon>
    </lineage>
</organism>
<dbReference type="AlphaFoldDB" id="A0A074L0U1"/>
<proteinExistence type="inferred from homology"/>
<keyword evidence="6" id="KW-1185">Reference proteome</keyword>
<dbReference type="GO" id="GO:0016757">
    <property type="term" value="F:glycosyltransferase activity"/>
    <property type="evidence" value="ECO:0007669"/>
    <property type="project" value="UniProtKB-KW"/>
</dbReference>
<gene>
    <name evidence="5" type="ORF">EL17_11240</name>
</gene>
<dbReference type="Pfam" id="PF00535">
    <property type="entry name" value="Glycos_transf_2"/>
    <property type="match status" value="1"/>
</dbReference>
<keyword evidence="2" id="KW-0328">Glycosyltransferase</keyword>
<dbReference type="EMBL" id="JMIH01000021">
    <property type="protein sequence ID" value="KEO73473.1"/>
    <property type="molecule type" value="Genomic_DNA"/>
</dbReference>
<sequence length="231" mass="26521">MRETKPGSYAARNKGVKHAKGRILAFTDSDCIPDVHWLAKALDQMNSLNHDRITGPVKLYFESLKPSLYDQYELIFGFDQIENVKNGSSVTANLIVRKDLFDQVGLFNENLKSGGDHEWNLRATKMGFNIGYYPDLVVRHPTRSNYSALRKKAKRIAGGKYAQIKKDKKAIVKMILRDIIPSIHNWNYLQKKDPSTTFALKSRIFFLKYILSIERAMEVILLLLGKQDSRQ</sequence>
<comment type="caution">
    <text evidence="5">The sequence shown here is derived from an EMBL/GenBank/DDBJ whole genome shotgun (WGS) entry which is preliminary data.</text>
</comment>
<evidence type="ECO:0000256" key="3">
    <source>
        <dbReference type="ARBA" id="ARBA00022679"/>
    </source>
</evidence>
<dbReference type="SUPFAM" id="SSF53448">
    <property type="entry name" value="Nucleotide-diphospho-sugar transferases"/>
    <property type="match status" value="1"/>
</dbReference>
<evidence type="ECO:0000259" key="4">
    <source>
        <dbReference type="Pfam" id="PF00535"/>
    </source>
</evidence>
<dbReference type="Gene3D" id="3.90.550.10">
    <property type="entry name" value="Spore Coat Polysaccharide Biosynthesis Protein SpsA, Chain A"/>
    <property type="match status" value="1"/>
</dbReference>
<dbReference type="InterPro" id="IPR029044">
    <property type="entry name" value="Nucleotide-diphossugar_trans"/>
</dbReference>
<dbReference type="STRING" id="1048983.EL17_11240"/>
<dbReference type="Proteomes" id="UP000027821">
    <property type="component" value="Unassembled WGS sequence"/>
</dbReference>
<dbReference type="PANTHER" id="PTHR43179:SF12">
    <property type="entry name" value="GALACTOFURANOSYLTRANSFERASE GLFT2"/>
    <property type="match status" value="1"/>
</dbReference>
<accession>A0A074L0U1</accession>
<comment type="similarity">
    <text evidence="1">Belongs to the glycosyltransferase 2 family.</text>
</comment>
<protein>
    <recommendedName>
        <fullName evidence="4">Glycosyltransferase 2-like domain-containing protein</fullName>
    </recommendedName>
</protein>
<keyword evidence="3" id="KW-0808">Transferase</keyword>
<evidence type="ECO:0000256" key="2">
    <source>
        <dbReference type="ARBA" id="ARBA00022676"/>
    </source>
</evidence>
<dbReference type="eggNOG" id="COG1216">
    <property type="taxonomic scope" value="Bacteria"/>
</dbReference>
<evidence type="ECO:0000313" key="5">
    <source>
        <dbReference type="EMBL" id="KEO73473.1"/>
    </source>
</evidence>
<evidence type="ECO:0000256" key="1">
    <source>
        <dbReference type="ARBA" id="ARBA00006739"/>
    </source>
</evidence>
<evidence type="ECO:0000313" key="6">
    <source>
        <dbReference type="Proteomes" id="UP000027821"/>
    </source>
</evidence>